<evidence type="ECO:0000256" key="2">
    <source>
        <dbReference type="ARBA" id="ARBA00006986"/>
    </source>
</evidence>
<feature type="signal peptide" evidence="10">
    <location>
        <begin position="1"/>
        <end position="21"/>
    </location>
</feature>
<feature type="compositionally biased region" description="Acidic residues" evidence="8">
    <location>
        <begin position="119"/>
        <end position="130"/>
    </location>
</feature>
<keyword evidence="5 9" id="KW-1133">Transmembrane helix</keyword>
<comment type="similarity">
    <text evidence="2">Belongs to the FAM174 family.</text>
</comment>
<evidence type="ECO:0000313" key="11">
    <source>
        <dbReference type="Proteomes" id="UP001318040"/>
    </source>
</evidence>
<protein>
    <submittedName>
        <fullName evidence="12">Membrane protein FAM174A-like</fullName>
    </submittedName>
</protein>
<dbReference type="KEGG" id="pmrn:116953485"/>
<feature type="chain" id="PRO_5042610792" evidence="10">
    <location>
        <begin position="22"/>
        <end position="139"/>
    </location>
</feature>
<evidence type="ECO:0000313" key="12">
    <source>
        <dbReference type="RefSeq" id="XP_032829626.1"/>
    </source>
</evidence>
<evidence type="ECO:0000256" key="1">
    <source>
        <dbReference type="ARBA" id="ARBA00004479"/>
    </source>
</evidence>
<dbReference type="RefSeq" id="XP_032829626.1">
    <property type="nucleotide sequence ID" value="XM_032973735.1"/>
</dbReference>
<feature type="transmembrane region" description="Helical" evidence="9">
    <location>
        <begin position="71"/>
        <end position="92"/>
    </location>
</feature>
<feature type="region of interest" description="Disordered" evidence="8">
    <location>
        <begin position="117"/>
        <end position="139"/>
    </location>
</feature>
<dbReference type="GeneID" id="116953485"/>
<keyword evidence="7" id="KW-0325">Glycoprotein</keyword>
<evidence type="ECO:0000256" key="4">
    <source>
        <dbReference type="ARBA" id="ARBA00022729"/>
    </source>
</evidence>
<evidence type="ECO:0000256" key="9">
    <source>
        <dbReference type="SAM" id="Phobius"/>
    </source>
</evidence>
<evidence type="ECO:0000256" key="7">
    <source>
        <dbReference type="ARBA" id="ARBA00023180"/>
    </source>
</evidence>
<organism evidence="11 12">
    <name type="scientific">Petromyzon marinus</name>
    <name type="common">Sea lamprey</name>
    <dbReference type="NCBI Taxonomy" id="7757"/>
    <lineage>
        <taxon>Eukaryota</taxon>
        <taxon>Metazoa</taxon>
        <taxon>Chordata</taxon>
        <taxon>Craniata</taxon>
        <taxon>Vertebrata</taxon>
        <taxon>Cyclostomata</taxon>
        <taxon>Hyperoartia</taxon>
        <taxon>Petromyzontiformes</taxon>
        <taxon>Petromyzontidae</taxon>
        <taxon>Petromyzon</taxon>
    </lineage>
</organism>
<keyword evidence="3 9" id="KW-0812">Transmembrane</keyword>
<evidence type="ECO:0000256" key="3">
    <source>
        <dbReference type="ARBA" id="ARBA00022692"/>
    </source>
</evidence>
<dbReference type="Proteomes" id="UP001318040">
    <property type="component" value="Chromosome 52"/>
</dbReference>
<proteinExistence type="inferred from homology"/>
<reference evidence="12" key="1">
    <citation type="submission" date="2025-08" db="UniProtKB">
        <authorList>
            <consortium name="RefSeq"/>
        </authorList>
    </citation>
    <scope>IDENTIFICATION</scope>
    <source>
        <tissue evidence="12">Sperm</tissue>
    </source>
</reference>
<dbReference type="PANTHER" id="PTHR28607:SF4">
    <property type="entry name" value="TRANSMEMBRANE PROTEIN"/>
    <property type="match status" value="1"/>
</dbReference>
<keyword evidence="6 9" id="KW-0472">Membrane</keyword>
<feature type="region of interest" description="Disordered" evidence="8">
    <location>
        <begin position="33"/>
        <end position="57"/>
    </location>
</feature>
<dbReference type="AlphaFoldDB" id="A0AAJ7XCR5"/>
<comment type="subcellular location">
    <subcellularLocation>
        <location evidence="1">Membrane</location>
        <topology evidence="1">Single-pass type I membrane protein</topology>
    </subcellularLocation>
</comment>
<keyword evidence="11" id="KW-1185">Reference proteome</keyword>
<gene>
    <name evidence="12" type="primary">LOC116953485</name>
</gene>
<dbReference type="InterPro" id="IPR009565">
    <property type="entry name" value="FAM174-like"/>
</dbReference>
<sequence>MPVRYLGALLGLAALATSSLAAAAATAIPGKASASPNKAAAFNRTESPSKEASAPDGAYKSPFDNLMIQRALYVLIGVTAVVVIYFIIRTISVGKRSRRNKRYGVLSTSAEHIELAALEQEDDDDDEDTTLFEARQGRR</sequence>
<dbReference type="PANTHER" id="PTHR28607">
    <property type="entry name" value="EXPRESSED PROTEIN"/>
    <property type="match status" value="1"/>
</dbReference>
<dbReference type="GO" id="GO:0016020">
    <property type="term" value="C:membrane"/>
    <property type="evidence" value="ECO:0007669"/>
    <property type="project" value="UniProtKB-SubCell"/>
</dbReference>
<evidence type="ECO:0000256" key="5">
    <source>
        <dbReference type="ARBA" id="ARBA00022989"/>
    </source>
</evidence>
<evidence type="ECO:0000256" key="10">
    <source>
        <dbReference type="SAM" id="SignalP"/>
    </source>
</evidence>
<keyword evidence="4 10" id="KW-0732">Signal</keyword>
<dbReference type="Pfam" id="PF06679">
    <property type="entry name" value="DUF1180"/>
    <property type="match status" value="1"/>
</dbReference>
<evidence type="ECO:0000256" key="6">
    <source>
        <dbReference type="ARBA" id="ARBA00023136"/>
    </source>
</evidence>
<accession>A0AAJ7XCR5</accession>
<name>A0AAJ7XCR5_PETMA</name>
<evidence type="ECO:0000256" key="8">
    <source>
        <dbReference type="SAM" id="MobiDB-lite"/>
    </source>
</evidence>